<gene>
    <name evidence="2" type="ORF">GCM10012284_61940</name>
</gene>
<keyword evidence="3" id="KW-1185">Reference proteome</keyword>
<reference evidence="2" key="1">
    <citation type="journal article" date="2014" name="Int. J. Syst. Evol. Microbiol.">
        <title>Complete genome sequence of Corynebacterium casei LMG S-19264T (=DSM 44701T), isolated from a smear-ripened cheese.</title>
        <authorList>
            <consortium name="US DOE Joint Genome Institute (JGI-PGF)"/>
            <person name="Walter F."/>
            <person name="Albersmeier A."/>
            <person name="Kalinowski J."/>
            <person name="Ruckert C."/>
        </authorList>
    </citation>
    <scope>NUCLEOTIDE SEQUENCE</scope>
    <source>
        <strain evidence="2">CGMCC 4.7299</strain>
    </source>
</reference>
<comment type="caution">
    <text evidence="2">The sequence shown here is derived from an EMBL/GenBank/DDBJ whole genome shotgun (WGS) entry which is preliminary data.</text>
</comment>
<dbReference type="SUPFAM" id="SSF52507">
    <property type="entry name" value="Homo-oligomeric flavin-containing Cys decarboxylases, HFCD"/>
    <property type="match status" value="1"/>
</dbReference>
<sequence>MTTPRRTLCLIICGAGPAPHATTLIDLAHRDGWRVTVVATPTAGTMIDNRRLAEATGQPVRAEYHTPGATGPRPSSADALLIAPATYNTINKLAAGIADTYALTTAAEAIGRGTPTTILPFVNTALAARKPFQHAVHALRAEGVTVLYGPGLWEPHLPGTGDQHLATYPWHRALATLIPARHDTSSERPT</sequence>
<dbReference type="InterPro" id="IPR003382">
    <property type="entry name" value="Flavoprotein"/>
</dbReference>
<dbReference type="Proteomes" id="UP000656042">
    <property type="component" value="Unassembled WGS sequence"/>
</dbReference>
<proteinExistence type="predicted"/>
<evidence type="ECO:0000259" key="1">
    <source>
        <dbReference type="Pfam" id="PF02441"/>
    </source>
</evidence>
<dbReference type="Gene3D" id="3.40.50.1950">
    <property type="entry name" value="Flavin prenyltransferase-like"/>
    <property type="match status" value="1"/>
</dbReference>
<dbReference type="AlphaFoldDB" id="A0A8J3C4W2"/>
<dbReference type="InterPro" id="IPR036551">
    <property type="entry name" value="Flavin_trans-like"/>
</dbReference>
<dbReference type="EMBL" id="BMMX01000064">
    <property type="protein sequence ID" value="GGL18973.1"/>
    <property type="molecule type" value="Genomic_DNA"/>
</dbReference>
<dbReference type="RefSeq" id="WP_189082885.1">
    <property type="nucleotide sequence ID" value="NZ_BMMX01000064.1"/>
</dbReference>
<name>A0A8J3C4W2_9ACTN</name>
<evidence type="ECO:0000313" key="2">
    <source>
        <dbReference type="EMBL" id="GGL18973.1"/>
    </source>
</evidence>
<organism evidence="2 3">
    <name type="scientific">Mangrovihabitans endophyticus</name>
    <dbReference type="NCBI Taxonomy" id="1751298"/>
    <lineage>
        <taxon>Bacteria</taxon>
        <taxon>Bacillati</taxon>
        <taxon>Actinomycetota</taxon>
        <taxon>Actinomycetes</taxon>
        <taxon>Micromonosporales</taxon>
        <taxon>Micromonosporaceae</taxon>
        <taxon>Mangrovihabitans</taxon>
    </lineage>
</organism>
<dbReference type="Pfam" id="PF02441">
    <property type="entry name" value="Flavoprotein"/>
    <property type="match status" value="1"/>
</dbReference>
<evidence type="ECO:0000313" key="3">
    <source>
        <dbReference type="Proteomes" id="UP000656042"/>
    </source>
</evidence>
<reference evidence="2" key="2">
    <citation type="submission" date="2020-09" db="EMBL/GenBank/DDBJ databases">
        <authorList>
            <person name="Sun Q."/>
            <person name="Zhou Y."/>
        </authorList>
    </citation>
    <scope>NUCLEOTIDE SEQUENCE</scope>
    <source>
        <strain evidence="2">CGMCC 4.7299</strain>
    </source>
</reference>
<dbReference type="GO" id="GO:0003824">
    <property type="term" value="F:catalytic activity"/>
    <property type="evidence" value="ECO:0007669"/>
    <property type="project" value="InterPro"/>
</dbReference>
<protein>
    <submittedName>
        <fullName evidence="2">Flavoprotein</fullName>
    </submittedName>
</protein>
<feature type="domain" description="Flavoprotein" evidence="1">
    <location>
        <begin position="8"/>
        <end position="132"/>
    </location>
</feature>
<accession>A0A8J3C4W2</accession>